<evidence type="ECO:0000313" key="1">
    <source>
        <dbReference type="EMBL" id="KAG9991637.1"/>
    </source>
</evidence>
<dbReference type="EMBL" id="JAHFXS010000001">
    <property type="protein sequence ID" value="KAG9991637.1"/>
    <property type="molecule type" value="Genomic_DNA"/>
</dbReference>
<feature type="non-terminal residue" evidence="1">
    <location>
        <position position="135"/>
    </location>
</feature>
<protein>
    <submittedName>
        <fullName evidence="1">Uncharacterized protein</fullName>
    </submittedName>
</protein>
<keyword evidence="2" id="KW-1185">Reference proteome</keyword>
<reference evidence="1" key="1">
    <citation type="journal article" date="2021" name="J Fungi (Basel)">
        <title>Virulence traits and population genomics of the black yeast Aureobasidium melanogenum.</title>
        <authorList>
            <person name="Cernosa A."/>
            <person name="Sun X."/>
            <person name="Gostincar C."/>
            <person name="Fang C."/>
            <person name="Gunde-Cimerman N."/>
            <person name="Song Z."/>
        </authorList>
    </citation>
    <scope>NUCLEOTIDE SEQUENCE</scope>
    <source>
        <strain evidence="1">EXF-9298</strain>
    </source>
</reference>
<organism evidence="1 2">
    <name type="scientific">Aureobasidium melanogenum</name>
    <name type="common">Aureobasidium pullulans var. melanogenum</name>
    <dbReference type="NCBI Taxonomy" id="46634"/>
    <lineage>
        <taxon>Eukaryota</taxon>
        <taxon>Fungi</taxon>
        <taxon>Dikarya</taxon>
        <taxon>Ascomycota</taxon>
        <taxon>Pezizomycotina</taxon>
        <taxon>Dothideomycetes</taxon>
        <taxon>Dothideomycetidae</taxon>
        <taxon>Dothideales</taxon>
        <taxon>Saccotheciaceae</taxon>
        <taxon>Aureobasidium</taxon>
    </lineage>
</organism>
<reference evidence="1" key="2">
    <citation type="submission" date="2021-08" db="EMBL/GenBank/DDBJ databases">
        <authorList>
            <person name="Gostincar C."/>
            <person name="Sun X."/>
            <person name="Song Z."/>
            <person name="Gunde-Cimerman N."/>
        </authorList>
    </citation>
    <scope>NUCLEOTIDE SEQUENCE</scope>
    <source>
        <strain evidence="1">EXF-9298</strain>
    </source>
</reference>
<dbReference type="AlphaFoldDB" id="A0A9P8G710"/>
<dbReference type="Proteomes" id="UP000729357">
    <property type="component" value="Unassembled WGS sequence"/>
</dbReference>
<gene>
    <name evidence="1" type="ORF">KCU98_g212</name>
</gene>
<name>A0A9P8G710_AURME</name>
<proteinExistence type="predicted"/>
<comment type="caution">
    <text evidence="1">The sequence shown here is derived from an EMBL/GenBank/DDBJ whole genome shotgun (WGS) entry which is preliminary data.</text>
</comment>
<sequence>MGVRVPCAPEVVSPKRTSVSTALSKFPLTFFKTIELRRVSGKPISLSDASFVSNVSSSWFPTLDPNTRDGLFIFPIGGVERPSEPVNAGDSGGVNLCWVADEERTPSEKPNFFPGFGGRGGGTPSFELILAPPTV</sequence>
<accession>A0A9P8G710</accession>
<evidence type="ECO:0000313" key="2">
    <source>
        <dbReference type="Proteomes" id="UP000729357"/>
    </source>
</evidence>